<sequence length="109" mass="12325">MITLRELCLAAGGSIIATAFERRGGTKPDAAAPHGFAGLWMTEDGAIRHELLPNGRYIETRDRRRAAYRGRYWVDGRRILYLDDSGFEADGTIEGDRLHHAGLVMRRRR</sequence>
<gene>
    <name evidence="1" type="ORF">GGQ63_000099</name>
</gene>
<dbReference type="Pfam" id="PF11512">
    <property type="entry name" value="Atu4866"/>
    <property type="match status" value="1"/>
</dbReference>
<dbReference type="InterPro" id="IPR020955">
    <property type="entry name" value="Uncharacterised_Atu4866"/>
</dbReference>
<dbReference type="AlphaFoldDB" id="A0A7W9CT50"/>
<dbReference type="EMBL" id="JACHOO010000001">
    <property type="protein sequence ID" value="MBB5751056.1"/>
    <property type="molecule type" value="Genomic_DNA"/>
</dbReference>
<protein>
    <submittedName>
        <fullName evidence="1">Uncharacterized protein</fullName>
    </submittedName>
</protein>
<name>A0A7W9CT50_9HYPH</name>
<dbReference type="Gene3D" id="2.40.128.290">
    <property type="entry name" value="Uncharacterised protein Atu4866, PF11512"/>
    <property type="match status" value="1"/>
</dbReference>
<organism evidence="1 2">
    <name type="scientific">Prosthecomicrobium pneumaticum</name>
    <dbReference type="NCBI Taxonomy" id="81895"/>
    <lineage>
        <taxon>Bacteria</taxon>
        <taxon>Pseudomonadati</taxon>
        <taxon>Pseudomonadota</taxon>
        <taxon>Alphaproteobacteria</taxon>
        <taxon>Hyphomicrobiales</taxon>
        <taxon>Kaistiaceae</taxon>
        <taxon>Prosthecomicrobium</taxon>
    </lineage>
</organism>
<dbReference type="Proteomes" id="UP000523821">
    <property type="component" value="Unassembled WGS sequence"/>
</dbReference>
<keyword evidence="2" id="KW-1185">Reference proteome</keyword>
<evidence type="ECO:0000313" key="1">
    <source>
        <dbReference type="EMBL" id="MBB5751056.1"/>
    </source>
</evidence>
<accession>A0A7W9CT50</accession>
<dbReference type="RefSeq" id="WP_210308338.1">
    <property type="nucleotide sequence ID" value="NZ_JACHOO010000001.1"/>
</dbReference>
<proteinExistence type="predicted"/>
<dbReference type="InterPro" id="IPR038646">
    <property type="entry name" value="Atu4866-like_sf"/>
</dbReference>
<reference evidence="1 2" key="1">
    <citation type="submission" date="2020-08" db="EMBL/GenBank/DDBJ databases">
        <title>Genomic Encyclopedia of Type Strains, Phase IV (KMG-IV): sequencing the most valuable type-strain genomes for metagenomic binning, comparative biology and taxonomic classification.</title>
        <authorList>
            <person name="Goeker M."/>
        </authorList>
    </citation>
    <scope>NUCLEOTIDE SEQUENCE [LARGE SCALE GENOMIC DNA]</scope>
    <source>
        <strain evidence="1 2">DSM 16268</strain>
    </source>
</reference>
<evidence type="ECO:0000313" key="2">
    <source>
        <dbReference type="Proteomes" id="UP000523821"/>
    </source>
</evidence>
<comment type="caution">
    <text evidence="1">The sequence shown here is derived from an EMBL/GenBank/DDBJ whole genome shotgun (WGS) entry which is preliminary data.</text>
</comment>